<keyword evidence="2" id="KW-1185">Reference proteome</keyword>
<proteinExistence type="predicted"/>
<protein>
    <submittedName>
        <fullName evidence="1">Uncharacterized protein</fullName>
    </submittedName>
</protein>
<sequence length="82" mass="9554">MPQCPCCSDSLLHHIRGTESYWFCRSCWQEMPVLTQRHTAEVPRPILAKLTKKIAPPEYRLGSYCLIQPNSFQSRLEGKFSR</sequence>
<dbReference type="Proteomes" id="UP000606721">
    <property type="component" value="Unassembled WGS sequence"/>
</dbReference>
<name>A0ABR8C1C1_APHFL</name>
<reference evidence="1 2" key="1">
    <citation type="journal article" date="2020" name="ISME J.">
        <title>Comparative genomics reveals insights into cyanobacterial evolution and habitat adaptation.</title>
        <authorList>
            <person name="Chen M.Y."/>
            <person name="Teng W.K."/>
            <person name="Zhao L."/>
            <person name="Hu C.X."/>
            <person name="Zhou Y.K."/>
            <person name="Han B.P."/>
            <person name="Song L.R."/>
            <person name="Shu W.S."/>
        </authorList>
    </citation>
    <scope>NUCLEOTIDE SEQUENCE [LARGE SCALE GENOMIC DNA]</scope>
    <source>
        <strain evidence="1 2">FACHB-1040</strain>
    </source>
</reference>
<accession>A0ABR8C1C1</accession>
<dbReference type="RefSeq" id="WP_039204343.1">
    <property type="nucleotide sequence ID" value="NZ_JACJQT010000053.1"/>
</dbReference>
<evidence type="ECO:0000313" key="1">
    <source>
        <dbReference type="EMBL" id="MBD2280165.1"/>
    </source>
</evidence>
<evidence type="ECO:0000313" key="2">
    <source>
        <dbReference type="Proteomes" id="UP000606721"/>
    </source>
</evidence>
<gene>
    <name evidence="1" type="ORF">H6F99_18335</name>
</gene>
<comment type="caution">
    <text evidence="1">The sequence shown here is derived from an EMBL/GenBank/DDBJ whole genome shotgun (WGS) entry which is preliminary data.</text>
</comment>
<organism evidence="1 2">
    <name type="scientific">Aphanizomenon flos-aquae FACHB-1040</name>
    <dbReference type="NCBI Taxonomy" id="2692887"/>
    <lineage>
        <taxon>Bacteria</taxon>
        <taxon>Bacillati</taxon>
        <taxon>Cyanobacteriota</taxon>
        <taxon>Cyanophyceae</taxon>
        <taxon>Nostocales</taxon>
        <taxon>Aphanizomenonaceae</taxon>
        <taxon>Aphanizomenon</taxon>
    </lineage>
</organism>
<dbReference type="EMBL" id="JACJQT010000053">
    <property type="protein sequence ID" value="MBD2280165.1"/>
    <property type="molecule type" value="Genomic_DNA"/>
</dbReference>